<feature type="compositionally biased region" description="Polar residues" evidence="1">
    <location>
        <begin position="258"/>
        <end position="268"/>
    </location>
</feature>
<name>A0A923E795_CLOTT</name>
<sequence length="268" mass="29853">MISKKSKILAALSLSMMVALGSTVSAATNSTTKETKTPTKMMEMFKNKKSRGDDGFTQLIQKLGLTKEDIKAAKESGKTLFDLAKDKGYTEEQVREMLIQIKTECINKAVTDGKLTQEKADELISKLKEQTAKWDGSIKGFNKHDKMKKGDKFPLMDELALTKEDIKAAKESGKTIFDLAKEKKGLTEDEVKSMAIKAETDKINAKVSEGKITQEKADAMIAKIKERIGNWDDSLKPLEKQHNKSDSKANLKEKSKTNSKVQIQDETL</sequence>
<evidence type="ECO:0000313" key="4">
    <source>
        <dbReference type="Proteomes" id="UP000563151"/>
    </source>
</evidence>
<accession>A0A923E795</accession>
<feature type="chain" id="PRO_5036919904" evidence="2">
    <location>
        <begin position="27"/>
        <end position="268"/>
    </location>
</feature>
<feature type="signal peptide" evidence="2">
    <location>
        <begin position="1"/>
        <end position="26"/>
    </location>
</feature>
<dbReference type="EMBL" id="JAAZWO010000008">
    <property type="protein sequence ID" value="MBC2397832.1"/>
    <property type="molecule type" value="Genomic_DNA"/>
</dbReference>
<keyword evidence="2" id="KW-0732">Signal</keyword>
<evidence type="ECO:0000313" key="3">
    <source>
        <dbReference type="EMBL" id="MBC2397832.1"/>
    </source>
</evidence>
<feature type="compositionally biased region" description="Basic and acidic residues" evidence="1">
    <location>
        <begin position="232"/>
        <end position="256"/>
    </location>
</feature>
<protein>
    <submittedName>
        <fullName evidence="3">Uncharacterized protein</fullName>
    </submittedName>
</protein>
<keyword evidence="4" id="KW-1185">Reference proteome</keyword>
<dbReference type="RefSeq" id="WP_035152142.1">
    <property type="nucleotide sequence ID" value="NZ_JAAZWO010000008.1"/>
</dbReference>
<comment type="caution">
    <text evidence="3">The sequence shown here is derived from an EMBL/GenBank/DDBJ whole genome shotgun (WGS) entry which is preliminary data.</text>
</comment>
<reference evidence="3 4" key="1">
    <citation type="submission" date="2020-04" db="EMBL/GenBank/DDBJ databases">
        <title>Genomic insights into acetone-butanol-ethanol (ABE) fermentation by sequencing solventogenic clostridia strains.</title>
        <authorList>
            <person name="Brown S."/>
        </authorList>
    </citation>
    <scope>NUCLEOTIDE SEQUENCE [LARGE SCALE GENOMIC DNA]</scope>
    <source>
        <strain evidence="3 4">DJ011</strain>
    </source>
</reference>
<evidence type="ECO:0000256" key="2">
    <source>
        <dbReference type="SAM" id="SignalP"/>
    </source>
</evidence>
<evidence type="ECO:0000256" key="1">
    <source>
        <dbReference type="SAM" id="MobiDB-lite"/>
    </source>
</evidence>
<dbReference type="Proteomes" id="UP000563151">
    <property type="component" value="Unassembled WGS sequence"/>
</dbReference>
<proteinExistence type="predicted"/>
<feature type="region of interest" description="Disordered" evidence="1">
    <location>
        <begin position="232"/>
        <end position="268"/>
    </location>
</feature>
<organism evidence="3 4">
    <name type="scientific">Clostridium tetanomorphum</name>
    <dbReference type="NCBI Taxonomy" id="1553"/>
    <lineage>
        <taxon>Bacteria</taxon>
        <taxon>Bacillati</taxon>
        <taxon>Bacillota</taxon>
        <taxon>Clostridia</taxon>
        <taxon>Eubacteriales</taxon>
        <taxon>Clostridiaceae</taxon>
        <taxon>Clostridium</taxon>
    </lineage>
</organism>
<gene>
    <name evidence="3" type="ORF">HGG79_08600</name>
</gene>
<dbReference type="AlphaFoldDB" id="A0A923E795"/>